<keyword evidence="10" id="KW-1185">Reference proteome</keyword>
<feature type="domain" description="Carrier" evidence="6">
    <location>
        <begin position="1673"/>
        <end position="1748"/>
    </location>
</feature>
<evidence type="ECO:0000256" key="2">
    <source>
        <dbReference type="ARBA" id="ARBA00022553"/>
    </source>
</evidence>
<dbReference type="SUPFAM" id="SSF53901">
    <property type="entry name" value="Thiolase-like"/>
    <property type="match status" value="1"/>
</dbReference>
<accession>A0ABW7YUP0</accession>
<dbReference type="InterPro" id="IPR014031">
    <property type="entry name" value="Ketoacyl_synth_C"/>
</dbReference>
<evidence type="ECO:0000256" key="1">
    <source>
        <dbReference type="ARBA" id="ARBA00022450"/>
    </source>
</evidence>
<evidence type="ECO:0000313" key="10">
    <source>
        <dbReference type="Proteomes" id="UP001612741"/>
    </source>
</evidence>
<dbReference type="SUPFAM" id="SSF52151">
    <property type="entry name" value="FabD/lysophospholipase-like"/>
    <property type="match status" value="1"/>
</dbReference>
<keyword evidence="3" id="KW-0808">Transferase</keyword>
<keyword evidence="4" id="KW-0012">Acyltransferase</keyword>
<dbReference type="InterPro" id="IPR036291">
    <property type="entry name" value="NAD(P)-bd_dom_sf"/>
</dbReference>
<dbReference type="SUPFAM" id="SSF47336">
    <property type="entry name" value="ACP-like"/>
    <property type="match status" value="1"/>
</dbReference>
<dbReference type="Pfam" id="PF00550">
    <property type="entry name" value="PP-binding"/>
    <property type="match status" value="1"/>
</dbReference>
<dbReference type="InterPro" id="IPR050091">
    <property type="entry name" value="PKS_NRPS_Biosynth_Enz"/>
</dbReference>
<dbReference type="Gene3D" id="3.40.47.10">
    <property type="match status" value="1"/>
</dbReference>
<dbReference type="InterPro" id="IPR006162">
    <property type="entry name" value="Ppantetheine_attach_site"/>
</dbReference>
<dbReference type="PROSITE" id="PS00606">
    <property type="entry name" value="KS3_1"/>
    <property type="match status" value="1"/>
</dbReference>
<sequence length="1766" mass="185239">MTEPTVEPIAVIGLACRLPGAADVPEFWRNLVDGVESVRFYSREEQAALGVPGYLLDDPHFVPAACIAAGYDALDAAFFGMSPREAELRDPQQRLFLELAYTALEDAGYDPARYDGDIGVYGATGSDEYQWLYIRRDRKIHASAGNLAVHVGNHPDYLATFVSYKLDLRGPSLTLHTACSSSLVAVHVACEALRAGECDMALTGGASLELPPEWGYLYHQDGIYSPDGHCRAFDASAQGTIWGGGGGVAVLKRLSDAIADGDHVRAVIRGNAVNNDGSAKAGFSAPSAEGQAGAVAAALAVAGVDPRTISYVEAHGTGTSVGDPIEVSALAGVFSRGTGDTGWCAIGSVKTNIGHLGPAAGIAGLIKTVLAVEHGQIPPTLNYERPNPGILFGANPFHVAAELTSWKSDGVPRRAGVSAFGIGGTNAHLVVEEAPPLPPAVREHRSHHLLPLSARTPSALAAMTERLAARLAGEDLDLADVAHTLRAGRRAFKHRAVVVAGGREEAIQALGDGRRLIEGVAANPRVAWLFPGQGAQYAGMGGELYRTEGVFRDTVDDCARLLGFDPLAHDAEALQRTELTQPALFTVEYALARLWQSWGVEPGAMIGHSVGEYVAATVAGVFGLPDAIRLVAARGRLMQSMPPGSMLAVRLDEHEVRPGLPDGLVVATVNGPGTCVVAGARRLVEDYRDRLTGRGVTSTMLRTSHAFHSPMMDPIVGEFHRLVAATERQAPALPFLSNVSGTWITPEEAVDPAYWARHLREPVRFSDCVAALAAEGEWQLVECGPGRQLSGLVRGQFPKSAPRPLPSLPGPADAGADLRVLYAAAGALWAAGVPVDLPGEPGRRVPLPAYPFERTRHWVPAEADAELVHPRSPRTGALPVEQWFTLPAWRQSPRPVSAGPLGDRLLVFAGPASRPLVAALRAAGAEVLAVTKGEGYGGADGSYTVRPGSREDCERLLAEIGTPGHVVHAWALDPGASQDDGFFTLLALFQALSQAGRDGEVRLDVLTEGTQNVLGTDVRRPEHATVTGLANVLPLEAPWLSVRHVDVESPGDLDALLAELTDAVTTPVVLRSGRRWTLHYEPVELPSSPDPMAGLRDGGVYVVTGGLGGVGRTLAEDLAARTRGALVLLSRSGAPGPKAQEAIARMEAAGARVLVLAADVTDPEAMRRVRATALERFGRVDGLVHAAGVPGGGMAEVKDPAEAARVMAPKIAGTRALHAAFGDLDLDFVMLCSSVTAVAGGFGQVDYCAANAFMDAYAATWPGRVLSVNWGAWLEVGMAAEVEAPKVFRALQRGDRTSPLPHPLLTELHEPGDGRPAWCGGKLSPATHWVLDEHRLAGVPVMPGTGYLECARFAFAAVMPSPGTGYVAELRDVAFVAPLPVTASAELRVLFTPAGDGADFEVVSVAGAAPRTHVKGSAAWVPGGGAVPADLAAIRARCSYGTRTENMFASASGLVTFGPRWRSLRSVAQGAGEELALLEAAPETAAELGRYGLHPALLDEATAFVSAAGEHRYLPLGYGRLTVHGPLPARVWSHAVHREGGGEVIAVDLTLYDDSGRPVVEISEFVLRRVDAASVARSVEEGGARPEVSERSAAAGVALDREGAQLGILPALGAEAFRRLLGHRVGGQVVVNATPLAEFVAGVRALTKATLEAALPAGGAAEGGEQDGGGYVAPRDDTEGVLAALWSEVLGTPRVGVEDDFFELGGNSLVAVQLIALIRKKLGVRLPMRSLFKEATVGGMAALVKQAEVEDAAPSGITPLPRTARG</sequence>
<dbReference type="InterPro" id="IPR020806">
    <property type="entry name" value="PKS_PP-bd"/>
</dbReference>
<dbReference type="PROSITE" id="PS52004">
    <property type="entry name" value="KS3_2"/>
    <property type="match status" value="1"/>
</dbReference>
<proteinExistence type="predicted"/>
<dbReference type="SMART" id="SM00826">
    <property type="entry name" value="PKS_DH"/>
    <property type="match status" value="1"/>
</dbReference>
<dbReference type="InterPro" id="IPR020807">
    <property type="entry name" value="PKS_DH"/>
</dbReference>
<dbReference type="CDD" id="cd08953">
    <property type="entry name" value="KR_2_SDR_x"/>
    <property type="match status" value="1"/>
</dbReference>
<dbReference type="InterPro" id="IPR036736">
    <property type="entry name" value="ACP-like_sf"/>
</dbReference>
<dbReference type="InterPro" id="IPR014030">
    <property type="entry name" value="Ketoacyl_synth_N"/>
</dbReference>
<dbReference type="Pfam" id="PF02801">
    <property type="entry name" value="Ketoacyl-synt_C"/>
    <property type="match status" value="1"/>
</dbReference>
<evidence type="ECO:0000256" key="4">
    <source>
        <dbReference type="ARBA" id="ARBA00023315"/>
    </source>
</evidence>
<dbReference type="InterPro" id="IPR016039">
    <property type="entry name" value="Thiolase-like"/>
</dbReference>
<organism evidence="9 10">
    <name type="scientific">Nonomuraea typhae</name>
    <dbReference type="NCBI Taxonomy" id="2603600"/>
    <lineage>
        <taxon>Bacteria</taxon>
        <taxon>Bacillati</taxon>
        <taxon>Actinomycetota</taxon>
        <taxon>Actinomycetes</taxon>
        <taxon>Streptosporangiales</taxon>
        <taxon>Streptosporangiaceae</taxon>
        <taxon>Nonomuraea</taxon>
    </lineage>
</organism>
<dbReference type="InterPro" id="IPR016035">
    <property type="entry name" value="Acyl_Trfase/lysoPLipase"/>
</dbReference>
<dbReference type="InterPro" id="IPR020841">
    <property type="entry name" value="PKS_Beta-ketoAc_synthase_dom"/>
</dbReference>
<evidence type="ECO:0000259" key="8">
    <source>
        <dbReference type="PROSITE" id="PS52019"/>
    </source>
</evidence>
<dbReference type="InterPro" id="IPR016036">
    <property type="entry name" value="Malonyl_transacylase_ACP-bd"/>
</dbReference>
<dbReference type="InterPro" id="IPR018201">
    <property type="entry name" value="Ketoacyl_synth_AS"/>
</dbReference>
<dbReference type="Pfam" id="PF00698">
    <property type="entry name" value="Acyl_transf_1"/>
    <property type="match status" value="1"/>
</dbReference>
<dbReference type="SMART" id="SM00825">
    <property type="entry name" value="PKS_KS"/>
    <property type="match status" value="1"/>
</dbReference>
<dbReference type="Pfam" id="PF21089">
    <property type="entry name" value="PKS_DH_N"/>
    <property type="match status" value="1"/>
</dbReference>
<keyword evidence="2" id="KW-0597">Phosphoprotein</keyword>
<feature type="domain" description="Ketosynthase family 3 (KS3)" evidence="7">
    <location>
        <begin position="6"/>
        <end position="433"/>
    </location>
</feature>
<dbReference type="Pfam" id="PF22621">
    <property type="entry name" value="CurL-like_PKS_C"/>
    <property type="match status" value="1"/>
</dbReference>
<feature type="active site" description="Proton donor; for dehydratase activity" evidence="5">
    <location>
        <position position="1499"/>
    </location>
</feature>
<feature type="active site" description="Proton acceptor; for dehydratase activity" evidence="5">
    <location>
        <position position="1334"/>
    </location>
</feature>
<comment type="caution">
    <text evidence="9">The sequence shown here is derived from an EMBL/GenBank/DDBJ whole genome shotgun (WGS) entry which is preliminary data.</text>
</comment>
<dbReference type="InterPro" id="IPR049551">
    <property type="entry name" value="PKS_DH_C"/>
</dbReference>
<dbReference type="CDD" id="cd00833">
    <property type="entry name" value="PKS"/>
    <property type="match status" value="1"/>
</dbReference>
<dbReference type="Gene3D" id="3.40.50.720">
    <property type="entry name" value="NAD(P)-binding Rossmann-like Domain"/>
    <property type="match status" value="1"/>
</dbReference>
<dbReference type="InterPro" id="IPR042104">
    <property type="entry name" value="PKS_dehydratase_sf"/>
</dbReference>
<dbReference type="PANTHER" id="PTHR43775:SF51">
    <property type="entry name" value="INACTIVE PHENOLPHTHIOCEROL SYNTHESIS POLYKETIDE SYNTHASE TYPE I PKS1-RELATED"/>
    <property type="match status" value="1"/>
</dbReference>
<dbReference type="PROSITE" id="PS50075">
    <property type="entry name" value="CARRIER"/>
    <property type="match status" value="1"/>
</dbReference>
<dbReference type="InterPro" id="IPR001227">
    <property type="entry name" value="Ac_transferase_dom_sf"/>
</dbReference>
<dbReference type="EMBL" id="JBITGY010000004">
    <property type="protein sequence ID" value="MFI6499019.1"/>
    <property type="molecule type" value="Genomic_DNA"/>
</dbReference>
<dbReference type="PROSITE" id="PS52019">
    <property type="entry name" value="PKS_MFAS_DH"/>
    <property type="match status" value="1"/>
</dbReference>
<dbReference type="InterPro" id="IPR057326">
    <property type="entry name" value="KR_dom"/>
</dbReference>
<dbReference type="RefSeq" id="WP_397082251.1">
    <property type="nucleotide sequence ID" value="NZ_JBITGY010000004.1"/>
</dbReference>
<dbReference type="InterPro" id="IPR029058">
    <property type="entry name" value="AB_hydrolase_fold"/>
</dbReference>
<dbReference type="Gene3D" id="3.40.366.10">
    <property type="entry name" value="Malonyl-Coenzyme A Acyl Carrier Protein, domain 2"/>
    <property type="match status" value="1"/>
</dbReference>
<dbReference type="Gene3D" id="3.40.50.1820">
    <property type="entry name" value="alpha/beta hydrolase"/>
    <property type="match status" value="1"/>
</dbReference>
<gene>
    <name evidence="9" type="ORF">ACIBG2_16650</name>
</gene>
<name>A0ABW7YUP0_9ACTN</name>
<dbReference type="InterPro" id="IPR049900">
    <property type="entry name" value="PKS_mFAS_DH"/>
</dbReference>
<dbReference type="Proteomes" id="UP001612741">
    <property type="component" value="Unassembled WGS sequence"/>
</dbReference>
<feature type="domain" description="PKS/mFAS DH" evidence="8">
    <location>
        <begin position="1302"/>
        <end position="1576"/>
    </location>
</feature>
<dbReference type="SMART" id="SM00827">
    <property type="entry name" value="PKS_AT"/>
    <property type="match status" value="1"/>
</dbReference>
<dbReference type="PANTHER" id="PTHR43775">
    <property type="entry name" value="FATTY ACID SYNTHASE"/>
    <property type="match status" value="1"/>
</dbReference>
<dbReference type="InterPro" id="IPR013968">
    <property type="entry name" value="PKS_KR"/>
</dbReference>
<feature type="region of interest" description="N-terminal hotdog fold" evidence="5">
    <location>
        <begin position="1302"/>
        <end position="1425"/>
    </location>
</feature>
<dbReference type="Pfam" id="PF14765">
    <property type="entry name" value="PS-DH"/>
    <property type="match status" value="1"/>
</dbReference>
<dbReference type="SMART" id="SM00823">
    <property type="entry name" value="PKS_PP"/>
    <property type="match status" value="1"/>
</dbReference>
<dbReference type="InterPro" id="IPR049552">
    <property type="entry name" value="PKS_DH_N"/>
</dbReference>
<dbReference type="InterPro" id="IPR014043">
    <property type="entry name" value="Acyl_transferase_dom"/>
</dbReference>
<evidence type="ECO:0000259" key="6">
    <source>
        <dbReference type="PROSITE" id="PS50075"/>
    </source>
</evidence>
<dbReference type="Gene3D" id="3.10.129.110">
    <property type="entry name" value="Polyketide synthase dehydratase"/>
    <property type="match status" value="1"/>
</dbReference>
<evidence type="ECO:0000256" key="3">
    <source>
        <dbReference type="ARBA" id="ARBA00022679"/>
    </source>
</evidence>
<dbReference type="SMART" id="SM00822">
    <property type="entry name" value="PKS_KR"/>
    <property type="match status" value="1"/>
</dbReference>
<dbReference type="SUPFAM" id="SSF55048">
    <property type="entry name" value="Probable ACP-binding domain of malonyl-CoA ACP transacylase"/>
    <property type="match status" value="1"/>
</dbReference>
<protein>
    <submittedName>
        <fullName evidence="9">SDR family NAD(P)-dependent oxidoreductase</fullName>
    </submittedName>
</protein>
<keyword evidence="1" id="KW-0596">Phosphopantetheine</keyword>
<dbReference type="SUPFAM" id="SSF51735">
    <property type="entry name" value="NAD(P)-binding Rossmann-fold domains"/>
    <property type="match status" value="2"/>
</dbReference>
<evidence type="ECO:0000259" key="7">
    <source>
        <dbReference type="PROSITE" id="PS52004"/>
    </source>
</evidence>
<dbReference type="InterPro" id="IPR009081">
    <property type="entry name" value="PP-bd_ACP"/>
</dbReference>
<feature type="region of interest" description="C-terminal hotdog fold" evidence="5">
    <location>
        <begin position="1439"/>
        <end position="1576"/>
    </location>
</feature>
<dbReference type="Pfam" id="PF08659">
    <property type="entry name" value="KR"/>
    <property type="match status" value="1"/>
</dbReference>
<dbReference type="PROSITE" id="PS00012">
    <property type="entry name" value="PHOSPHOPANTETHEINE"/>
    <property type="match status" value="1"/>
</dbReference>
<dbReference type="Gene3D" id="3.30.70.3290">
    <property type="match status" value="1"/>
</dbReference>
<evidence type="ECO:0000256" key="5">
    <source>
        <dbReference type="PROSITE-ProRule" id="PRU01363"/>
    </source>
</evidence>
<reference evidence="9 10" key="1">
    <citation type="submission" date="2024-10" db="EMBL/GenBank/DDBJ databases">
        <title>The Natural Products Discovery Center: Release of the First 8490 Sequenced Strains for Exploring Actinobacteria Biosynthetic Diversity.</title>
        <authorList>
            <person name="Kalkreuter E."/>
            <person name="Kautsar S.A."/>
            <person name="Yang D."/>
            <person name="Bader C.D."/>
            <person name="Teijaro C.N."/>
            <person name="Fluegel L."/>
            <person name="Davis C.M."/>
            <person name="Simpson J.R."/>
            <person name="Lauterbach L."/>
            <person name="Steele A.D."/>
            <person name="Gui C."/>
            <person name="Meng S."/>
            <person name="Li G."/>
            <person name="Viehrig K."/>
            <person name="Ye F."/>
            <person name="Su P."/>
            <person name="Kiefer A.F."/>
            <person name="Nichols A."/>
            <person name="Cepeda A.J."/>
            <person name="Yan W."/>
            <person name="Fan B."/>
            <person name="Jiang Y."/>
            <person name="Adhikari A."/>
            <person name="Zheng C.-J."/>
            <person name="Schuster L."/>
            <person name="Cowan T.M."/>
            <person name="Smanski M.J."/>
            <person name="Chevrette M.G."/>
            <person name="De Carvalho L.P.S."/>
            <person name="Shen B."/>
        </authorList>
    </citation>
    <scope>NUCLEOTIDE SEQUENCE [LARGE SCALE GENOMIC DNA]</scope>
    <source>
        <strain evidence="9 10">NPDC050545</strain>
    </source>
</reference>
<evidence type="ECO:0000313" key="9">
    <source>
        <dbReference type="EMBL" id="MFI6499019.1"/>
    </source>
</evidence>
<dbReference type="Pfam" id="PF00109">
    <property type="entry name" value="ketoacyl-synt"/>
    <property type="match status" value="1"/>
</dbReference>